<dbReference type="AlphaFoldDB" id="A0AAV5WU11"/>
<evidence type="ECO:0000313" key="2">
    <source>
        <dbReference type="Proteomes" id="UP001432322"/>
    </source>
</evidence>
<dbReference type="Proteomes" id="UP001432322">
    <property type="component" value="Unassembled WGS sequence"/>
</dbReference>
<evidence type="ECO:0000313" key="1">
    <source>
        <dbReference type="EMBL" id="GMT34169.1"/>
    </source>
</evidence>
<keyword evidence="2" id="KW-1185">Reference proteome</keyword>
<reference evidence="1" key="1">
    <citation type="submission" date="2023-10" db="EMBL/GenBank/DDBJ databases">
        <title>Genome assembly of Pristionchus species.</title>
        <authorList>
            <person name="Yoshida K."/>
            <person name="Sommer R.J."/>
        </authorList>
    </citation>
    <scope>NUCLEOTIDE SEQUENCE</scope>
    <source>
        <strain evidence="1">RS5133</strain>
    </source>
</reference>
<feature type="non-terminal residue" evidence="1">
    <location>
        <position position="263"/>
    </location>
</feature>
<feature type="non-terminal residue" evidence="1">
    <location>
        <position position="1"/>
    </location>
</feature>
<protein>
    <submittedName>
        <fullName evidence="1">Uncharacterized protein</fullName>
    </submittedName>
</protein>
<accession>A0AAV5WU11</accession>
<proteinExistence type="predicted"/>
<comment type="caution">
    <text evidence="1">The sequence shown here is derived from an EMBL/GenBank/DDBJ whole genome shotgun (WGS) entry which is preliminary data.</text>
</comment>
<organism evidence="1 2">
    <name type="scientific">Pristionchus fissidentatus</name>
    <dbReference type="NCBI Taxonomy" id="1538716"/>
    <lineage>
        <taxon>Eukaryota</taxon>
        <taxon>Metazoa</taxon>
        <taxon>Ecdysozoa</taxon>
        <taxon>Nematoda</taxon>
        <taxon>Chromadorea</taxon>
        <taxon>Rhabditida</taxon>
        <taxon>Rhabditina</taxon>
        <taxon>Diplogasteromorpha</taxon>
        <taxon>Diplogasteroidea</taxon>
        <taxon>Neodiplogasteridae</taxon>
        <taxon>Pristionchus</taxon>
    </lineage>
</organism>
<sequence length="263" mass="29541">VCAMCHNPHYTKECPVNVYCDPQQLDELDSEDECMQFACRSGYQLHVDDQGTWLNSEYLQCTDWDSVIGVGKNFTIENAVVVTCVSECSQCGELPYLESDCPFAGFCANKLIRTIDGSCARTTCVHGVMHVKSVGSWKAVEDGVVCNAERKWSYLGETVENAVCTSCACDANFYNEEGLDEFCEGWSECLALYPQVASLSEFSTELPPDRCSFRHHCPTGYKLLMSLEKANGQHESLVYEDIHPRFVMRSGVQQITYRIKHVL</sequence>
<dbReference type="EMBL" id="BTSY01000006">
    <property type="protein sequence ID" value="GMT34169.1"/>
    <property type="molecule type" value="Genomic_DNA"/>
</dbReference>
<name>A0AAV5WU11_9BILA</name>
<gene>
    <name evidence="1" type="ORF">PFISCL1PPCAC_25466</name>
</gene>